<evidence type="ECO:0000313" key="1">
    <source>
        <dbReference type="EMBL" id="QQK08439.1"/>
    </source>
</evidence>
<dbReference type="EMBL" id="CP066744">
    <property type="protein sequence ID" value="QQK08439.1"/>
    <property type="molecule type" value="Genomic_DNA"/>
</dbReference>
<gene>
    <name evidence="1" type="ORF">JFY71_02570</name>
</gene>
<proteinExistence type="predicted"/>
<evidence type="ECO:0000313" key="2">
    <source>
        <dbReference type="Proteomes" id="UP000595814"/>
    </source>
</evidence>
<name>A0AC61MS35_9FIRM</name>
<keyword evidence="2" id="KW-1185">Reference proteome</keyword>
<reference evidence="1 2" key="1">
    <citation type="journal article" date="2022" name="Int. J. Syst. Evol. Microbiol.">
        <title>Miniphocaeibacter halophilus sp. nov., an ammonium-tolerant acetate-producing bacterium isolated from a biogas system.</title>
        <authorList>
            <person name="Schnurer A."/>
            <person name="Singh A."/>
            <person name="Bi S."/>
            <person name="Qiao W."/>
            <person name="Westerholm M."/>
        </authorList>
    </citation>
    <scope>NUCLEOTIDE SEQUENCE [LARGE SCALE GENOMIC DNA]</scope>
    <source>
        <strain evidence="1 2">AMB_01</strain>
    </source>
</reference>
<protein>
    <submittedName>
        <fullName evidence="1">Uncharacterized protein</fullName>
    </submittedName>
</protein>
<accession>A0AC61MS35</accession>
<organism evidence="1 2">
    <name type="scientific">Miniphocaeibacter halophilus</name>
    <dbReference type="NCBI Taxonomy" id="2931922"/>
    <lineage>
        <taxon>Bacteria</taxon>
        <taxon>Bacillati</taxon>
        <taxon>Bacillota</taxon>
        <taxon>Tissierellia</taxon>
        <taxon>Tissierellales</taxon>
        <taxon>Peptoniphilaceae</taxon>
        <taxon>Miniphocaeibacter</taxon>
    </lineage>
</organism>
<dbReference type="Proteomes" id="UP000595814">
    <property type="component" value="Chromosome"/>
</dbReference>
<sequence>MKIFEKINKKLFGFILLFVLIIIGLVVLLFNLKTNNIGHMEKIPFEGDYSNIAILDKEIYLLKSNNLKSYDEIGKEKISVNVPVENGHLVGNNNTLVIYENKNLYILNSDGKIEESIKMKFEIANIEVKDKTIYVSGEKELVLIDLKGKQIDSIKTNSAITTSTMSENQKELIVTTIDLIDNVYKSNLYLKDLKNDTKINQSFVGEVIMFSEYIDKDRYLIISNKQAIILNDFEIQSKRRISDFKGAGVLKSNIYILEGDSLNIYDFDFKLINSIQLKGDYNNLFVSDNRVFLLSKNNYSEYIRGKADTVISVPDIEKIIKTENGLYLIHKDSVTNVDRQ</sequence>